<protein>
    <submittedName>
        <fullName evidence="1">Uncharacterized protein</fullName>
    </submittedName>
</protein>
<proteinExistence type="predicted"/>
<organism evidence="1">
    <name type="scientific">viral metagenome</name>
    <dbReference type="NCBI Taxonomy" id="1070528"/>
    <lineage>
        <taxon>unclassified sequences</taxon>
        <taxon>metagenomes</taxon>
        <taxon>organismal metagenomes</taxon>
    </lineage>
</organism>
<dbReference type="EMBL" id="MT142501">
    <property type="protein sequence ID" value="QJA83001.1"/>
    <property type="molecule type" value="Genomic_DNA"/>
</dbReference>
<dbReference type="AlphaFoldDB" id="A0A6M3JCI5"/>
<gene>
    <name evidence="2" type="ORF">MM415A00328_0019</name>
    <name evidence="1" type="ORF">MM415B00308_0046</name>
</gene>
<dbReference type="EMBL" id="MT141565">
    <property type="protein sequence ID" value="QJA67068.1"/>
    <property type="molecule type" value="Genomic_DNA"/>
</dbReference>
<evidence type="ECO:0000313" key="2">
    <source>
        <dbReference type="EMBL" id="QJA83001.1"/>
    </source>
</evidence>
<name>A0A6M3JCI5_9ZZZZ</name>
<accession>A0A6M3JCI5</accession>
<reference evidence="1" key="1">
    <citation type="submission" date="2020-03" db="EMBL/GenBank/DDBJ databases">
        <title>The deep terrestrial virosphere.</title>
        <authorList>
            <person name="Holmfeldt K."/>
            <person name="Nilsson E."/>
            <person name="Simone D."/>
            <person name="Lopez-Fernandez M."/>
            <person name="Wu X."/>
            <person name="de Brujin I."/>
            <person name="Lundin D."/>
            <person name="Andersson A."/>
            <person name="Bertilsson S."/>
            <person name="Dopson M."/>
        </authorList>
    </citation>
    <scope>NUCLEOTIDE SEQUENCE</scope>
    <source>
        <strain evidence="2">MM415A00328</strain>
        <strain evidence="1">MM415B00308</strain>
    </source>
</reference>
<sequence>MWEAARKKAGWNPIKQSVAMVYFLAVRAGGAVCFHYADKERDENDLVEAVKEIEDNANPKEG</sequence>
<evidence type="ECO:0000313" key="1">
    <source>
        <dbReference type="EMBL" id="QJA67068.1"/>
    </source>
</evidence>